<dbReference type="InterPro" id="IPR050160">
    <property type="entry name" value="MHC/Immunoglobulin"/>
</dbReference>
<dbReference type="PANTHER" id="PTHR19944">
    <property type="entry name" value="MHC CLASS II-RELATED"/>
    <property type="match status" value="1"/>
</dbReference>
<evidence type="ECO:0000256" key="7">
    <source>
        <dbReference type="ARBA" id="ARBA00023157"/>
    </source>
</evidence>
<comment type="caution">
    <text evidence="11">The sequence shown here is derived from an EMBL/GenBank/DDBJ whole genome shotgun (WGS) entry which is preliminary data.</text>
</comment>
<keyword evidence="4" id="KW-1133">Transmembrane helix</keyword>
<dbReference type="GO" id="GO:0002504">
    <property type="term" value="P:antigen processing and presentation of peptide or polysaccharide antigen via MHC class II"/>
    <property type="evidence" value="ECO:0007669"/>
    <property type="project" value="UniProtKB-KW"/>
</dbReference>
<feature type="domain" description="MHC class II beta chain N-terminal" evidence="10">
    <location>
        <begin position="18"/>
        <end position="92"/>
    </location>
</feature>
<comment type="subcellular location">
    <subcellularLocation>
        <location evidence="1">Membrane</location>
        <topology evidence="1">Single-pass type I membrane protein</topology>
    </subcellularLocation>
</comment>
<evidence type="ECO:0000256" key="4">
    <source>
        <dbReference type="ARBA" id="ARBA00022989"/>
    </source>
</evidence>
<keyword evidence="8" id="KW-0325">Glycoprotein</keyword>
<evidence type="ECO:0000256" key="9">
    <source>
        <dbReference type="ARBA" id="ARBA00023182"/>
    </source>
</evidence>
<organism evidence="11 12">
    <name type="scientific">Chloroceryle aenea</name>
    <name type="common">American pygmy kingfisher</name>
    <dbReference type="NCBI Taxonomy" id="176938"/>
    <lineage>
        <taxon>Eukaryota</taxon>
        <taxon>Metazoa</taxon>
        <taxon>Chordata</taxon>
        <taxon>Craniata</taxon>
        <taxon>Vertebrata</taxon>
        <taxon>Euteleostomi</taxon>
        <taxon>Archelosauria</taxon>
        <taxon>Archosauria</taxon>
        <taxon>Dinosauria</taxon>
        <taxon>Saurischia</taxon>
        <taxon>Theropoda</taxon>
        <taxon>Coelurosauria</taxon>
        <taxon>Aves</taxon>
        <taxon>Neognathae</taxon>
        <taxon>Neoaves</taxon>
        <taxon>Telluraves</taxon>
        <taxon>Coraciimorphae</taxon>
        <taxon>Coraciiformes</taxon>
        <taxon>Cerylidae</taxon>
        <taxon>Chloroceryle</taxon>
    </lineage>
</organism>
<dbReference type="SMART" id="SM00921">
    <property type="entry name" value="MHC_II_beta"/>
    <property type="match status" value="1"/>
</dbReference>
<dbReference type="AlphaFoldDB" id="A0A7K9TJY8"/>
<dbReference type="PANTHER" id="PTHR19944:SF99">
    <property type="entry name" value="HLA CLASS II HISTOCOMPATIBILITY ANTIGEN, DRB1 BETA CHAIN"/>
    <property type="match status" value="1"/>
</dbReference>
<keyword evidence="12" id="KW-1185">Reference proteome</keyword>
<dbReference type="OrthoDB" id="10043043at2759"/>
<dbReference type="GO" id="GO:0042613">
    <property type="term" value="C:MHC class II protein complex"/>
    <property type="evidence" value="ECO:0007669"/>
    <property type="project" value="UniProtKB-KW"/>
</dbReference>
<evidence type="ECO:0000256" key="2">
    <source>
        <dbReference type="ARBA" id="ARBA00022692"/>
    </source>
</evidence>
<keyword evidence="5" id="KW-1064">Adaptive immunity</keyword>
<dbReference type="EMBL" id="VWZY01000104">
    <property type="protein sequence ID" value="NXI48829.1"/>
    <property type="molecule type" value="Genomic_DNA"/>
</dbReference>
<dbReference type="InterPro" id="IPR000353">
    <property type="entry name" value="MHC_II_b_N"/>
</dbReference>
<dbReference type="Pfam" id="PF00969">
    <property type="entry name" value="MHC_II_beta"/>
    <property type="match status" value="1"/>
</dbReference>
<keyword evidence="7" id="KW-1015">Disulfide bond</keyword>
<feature type="non-terminal residue" evidence="11">
    <location>
        <position position="98"/>
    </location>
</feature>
<keyword evidence="6" id="KW-0472">Membrane</keyword>
<dbReference type="InterPro" id="IPR011162">
    <property type="entry name" value="MHC_I/II-like_Ag-recog"/>
</dbReference>
<dbReference type="FunFam" id="3.10.320.10:FF:000001">
    <property type="entry name" value="HLA class II histocompatibility antigen, DRB1-1 beta chain"/>
    <property type="match status" value="1"/>
</dbReference>
<keyword evidence="2" id="KW-0812">Transmembrane</keyword>
<reference evidence="11 12" key="1">
    <citation type="submission" date="2019-09" db="EMBL/GenBank/DDBJ databases">
        <title>Bird 10,000 Genomes (B10K) Project - Family phase.</title>
        <authorList>
            <person name="Zhang G."/>
        </authorList>
    </citation>
    <scope>NUCLEOTIDE SEQUENCE [LARGE SCALE GENOMIC DNA]</scope>
    <source>
        <strain evidence="11">B10K-DU-001-61</strain>
        <tissue evidence="11">Muscle</tissue>
    </source>
</reference>
<evidence type="ECO:0000256" key="6">
    <source>
        <dbReference type="ARBA" id="ARBA00023136"/>
    </source>
</evidence>
<evidence type="ECO:0000256" key="1">
    <source>
        <dbReference type="ARBA" id="ARBA00004479"/>
    </source>
</evidence>
<accession>A0A7K9TJY8</accession>
<dbReference type="GO" id="GO:0002250">
    <property type="term" value="P:adaptive immune response"/>
    <property type="evidence" value="ECO:0007669"/>
    <property type="project" value="UniProtKB-KW"/>
</dbReference>
<dbReference type="SUPFAM" id="SSF54452">
    <property type="entry name" value="MHC antigen-recognition domain"/>
    <property type="match status" value="1"/>
</dbReference>
<evidence type="ECO:0000313" key="12">
    <source>
        <dbReference type="Proteomes" id="UP000579406"/>
    </source>
</evidence>
<evidence type="ECO:0000256" key="3">
    <source>
        <dbReference type="ARBA" id="ARBA00022859"/>
    </source>
</evidence>
<proteinExistence type="predicted"/>
<dbReference type="Gene3D" id="3.10.320.10">
    <property type="entry name" value="Class II Histocompatibility Antigen, M Beta Chain, Chain B, domain 1"/>
    <property type="match status" value="1"/>
</dbReference>
<evidence type="ECO:0000256" key="5">
    <source>
        <dbReference type="ARBA" id="ARBA00023130"/>
    </source>
</evidence>
<keyword evidence="9" id="KW-0491">MHC II</keyword>
<name>A0A7K9TJY8_9AVES</name>
<protein>
    <submittedName>
        <fullName evidence="11">HB2D protein</fullName>
    </submittedName>
</protein>
<keyword evidence="3" id="KW-0391">Immunity</keyword>
<dbReference type="Proteomes" id="UP000579406">
    <property type="component" value="Unassembled WGS sequence"/>
</dbReference>
<gene>
    <name evidence="11" type="primary">Hb2d</name>
    <name evidence="11" type="ORF">CHLAEN_R14019</name>
</gene>
<evidence type="ECO:0000256" key="8">
    <source>
        <dbReference type="ARBA" id="ARBA00023180"/>
    </source>
</evidence>
<sequence length="98" mass="11540">SPDRSPAHTGVFQEMGKAECQFLNGTERVRFLQRYIHNREQFAHFDSDVGLYVADTPMGEPQTKIWNSRPELLENERARIDRFCRYNYGALNDFVVER</sequence>
<evidence type="ECO:0000313" key="11">
    <source>
        <dbReference type="EMBL" id="NXI48829.1"/>
    </source>
</evidence>
<dbReference type="InterPro" id="IPR014745">
    <property type="entry name" value="MHC_II_a/b_N"/>
</dbReference>
<feature type="non-terminal residue" evidence="11">
    <location>
        <position position="1"/>
    </location>
</feature>
<evidence type="ECO:0000259" key="10">
    <source>
        <dbReference type="SMART" id="SM00921"/>
    </source>
</evidence>